<keyword evidence="5 6" id="KW-0408">Iron</keyword>
<dbReference type="PANTHER" id="PTHR10458:SF2">
    <property type="entry name" value="PEPTIDE DEFORMYLASE, MITOCHONDRIAL"/>
    <property type="match status" value="1"/>
</dbReference>
<keyword evidence="2 6" id="KW-0479">Metal-binding</keyword>
<dbReference type="GO" id="GO:0042586">
    <property type="term" value="F:peptide deformylase activity"/>
    <property type="evidence" value="ECO:0007669"/>
    <property type="project" value="UniProtKB-UniRule"/>
</dbReference>
<dbReference type="SUPFAM" id="SSF56420">
    <property type="entry name" value="Peptide deformylase"/>
    <property type="match status" value="1"/>
</dbReference>
<evidence type="ECO:0000256" key="4">
    <source>
        <dbReference type="ARBA" id="ARBA00022917"/>
    </source>
</evidence>
<protein>
    <recommendedName>
        <fullName evidence="6">Peptide deformylase</fullName>
        <shortName evidence="6">PDF</shortName>
        <ecNumber evidence="6">3.5.1.88</ecNumber>
    </recommendedName>
    <alternativeName>
        <fullName evidence="6">Polypeptide deformylase</fullName>
    </alternativeName>
</protein>
<dbReference type="Gene3D" id="3.90.45.10">
    <property type="entry name" value="Peptide deformylase"/>
    <property type="match status" value="1"/>
</dbReference>
<feature type="active site" evidence="6">
    <location>
        <position position="143"/>
    </location>
</feature>
<reference evidence="8" key="1">
    <citation type="submission" date="2016-10" db="EMBL/GenBank/DDBJ databases">
        <authorList>
            <person name="Varghese N."/>
        </authorList>
    </citation>
    <scope>NUCLEOTIDE SEQUENCE [LARGE SCALE GENOMIC DNA]</scope>
    <source>
        <strain evidence="8">DSM 44719</strain>
    </source>
</reference>
<keyword evidence="4 6" id="KW-0648">Protein biosynthesis</keyword>
<feature type="binding site" evidence="6">
    <location>
        <position position="100"/>
    </location>
    <ligand>
        <name>Fe cation</name>
        <dbReference type="ChEBI" id="CHEBI:24875"/>
    </ligand>
</feature>
<dbReference type="PIRSF" id="PIRSF004749">
    <property type="entry name" value="Pep_def"/>
    <property type="match status" value="1"/>
</dbReference>
<proteinExistence type="inferred from homology"/>
<dbReference type="HAMAP" id="MF_00163">
    <property type="entry name" value="Pep_deformylase"/>
    <property type="match status" value="1"/>
</dbReference>
<feature type="binding site" evidence="6">
    <location>
        <position position="142"/>
    </location>
    <ligand>
        <name>Fe cation</name>
        <dbReference type="ChEBI" id="CHEBI:24875"/>
    </ligand>
</feature>
<dbReference type="EC" id="3.5.1.88" evidence="6"/>
<dbReference type="RefSeq" id="WP_073358739.1">
    <property type="nucleotide sequence ID" value="NZ_FNTL01000004.1"/>
</dbReference>
<dbReference type="EMBL" id="FNTL01000004">
    <property type="protein sequence ID" value="SEE07742.1"/>
    <property type="molecule type" value="Genomic_DNA"/>
</dbReference>
<dbReference type="CDD" id="cd00487">
    <property type="entry name" value="Pep_deformylase"/>
    <property type="match status" value="1"/>
</dbReference>
<evidence type="ECO:0000313" key="7">
    <source>
        <dbReference type="EMBL" id="SEE07742.1"/>
    </source>
</evidence>
<evidence type="ECO:0000256" key="6">
    <source>
        <dbReference type="HAMAP-Rule" id="MF_00163"/>
    </source>
</evidence>
<comment type="similarity">
    <text evidence="1 6">Belongs to the polypeptide deformylase family.</text>
</comment>
<sequence>MTIRPILIAGDPRLTTPAVVVTSFGSELAAFVDDLHETNTAAHGAGLAANQVGDPRSIFVYDLVRDDDRRRYRGHVVNPVLETSPLPETMPDPEDDIEGCLSVPGERYPTGRADWARVTGVDVDNNPISIEGRGYLSRCLQHETDHLQGHLYLGRLIGRHQRAARKMIKRRQWTDPGNAWVPGEGPDPFGW</sequence>
<comment type="function">
    <text evidence="6">Removes the formyl group from the N-terminal Met of newly synthesized proteins. Requires at least a dipeptide for an efficient rate of reaction. N-terminal L-methionine is a prerequisite for activity but the enzyme has broad specificity at other positions.</text>
</comment>
<comment type="cofactor">
    <cofactor evidence="6">
        <name>Fe(2+)</name>
        <dbReference type="ChEBI" id="CHEBI:29033"/>
    </cofactor>
    <text evidence="6">Binds 1 Fe(2+) ion.</text>
</comment>
<dbReference type="InterPro" id="IPR036821">
    <property type="entry name" value="Peptide_deformylase_sf"/>
</dbReference>
<dbReference type="Pfam" id="PF01327">
    <property type="entry name" value="Pep_deformylase"/>
    <property type="match status" value="1"/>
</dbReference>
<dbReference type="NCBIfam" id="NF001159">
    <property type="entry name" value="PRK00150.1-3"/>
    <property type="match status" value="1"/>
</dbReference>
<evidence type="ECO:0000256" key="1">
    <source>
        <dbReference type="ARBA" id="ARBA00010759"/>
    </source>
</evidence>
<dbReference type="AlphaFoldDB" id="A0A1H5FWA7"/>
<dbReference type="GO" id="GO:0006412">
    <property type="term" value="P:translation"/>
    <property type="evidence" value="ECO:0007669"/>
    <property type="project" value="UniProtKB-UniRule"/>
</dbReference>
<evidence type="ECO:0000313" key="8">
    <source>
        <dbReference type="Proteomes" id="UP000183407"/>
    </source>
</evidence>
<dbReference type="NCBIfam" id="NF009483">
    <property type="entry name" value="PRK12846.1-4"/>
    <property type="match status" value="1"/>
</dbReference>
<comment type="catalytic activity">
    <reaction evidence="6">
        <text>N-terminal N-formyl-L-methionyl-[peptide] + H2O = N-terminal L-methionyl-[peptide] + formate</text>
        <dbReference type="Rhea" id="RHEA:24420"/>
        <dbReference type="Rhea" id="RHEA-COMP:10639"/>
        <dbReference type="Rhea" id="RHEA-COMP:10640"/>
        <dbReference type="ChEBI" id="CHEBI:15377"/>
        <dbReference type="ChEBI" id="CHEBI:15740"/>
        <dbReference type="ChEBI" id="CHEBI:49298"/>
        <dbReference type="ChEBI" id="CHEBI:64731"/>
        <dbReference type="EC" id="3.5.1.88"/>
    </reaction>
</comment>
<gene>
    <name evidence="6" type="primary">def</name>
    <name evidence="7" type="ORF">SAMN04490220_6563</name>
</gene>
<evidence type="ECO:0000256" key="2">
    <source>
        <dbReference type="ARBA" id="ARBA00022723"/>
    </source>
</evidence>
<organism evidence="7 8">
    <name type="scientific">Rhodococcus jostii</name>
    <dbReference type="NCBI Taxonomy" id="132919"/>
    <lineage>
        <taxon>Bacteria</taxon>
        <taxon>Bacillati</taxon>
        <taxon>Actinomycetota</taxon>
        <taxon>Actinomycetes</taxon>
        <taxon>Mycobacteriales</taxon>
        <taxon>Nocardiaceae</taxon>
        <taxon>Rhodococcus</taxon>
    </lineage>
</organism>
<dbReference type="Proteomes" id="UP000183407">
    <property type="component" value="Unassembled WGS sequence"/>
</dbReference>
<dbReference type="PANTHER" id="PTHR10458">
    <property type="entry name" value="PEPTIDE DEFORMYLASE"/>
    <property type="match status" value="1"/>
</dbReference>
<dbReference type="OrthoDB" id="9804313at2"/>
<feature type="binding site" evidence="6">
    <location>
        <position position="146"/>
    </location>
    <ligand>
        <name>Fe cation</name>
        <dbReference type="ChEBI" id="CHEBI:24875"/>
    </ligand>
</feature>
<dbReference type="InterPro" id="IPR023635">
    <property type="entry name" value="Peptide_deformylase"/>
</dbReference>
<name>A0A1H5FWA7_RHOJO</name>
<accession>A0A1H5FWA7</accession>
<keyword evidence="3 6" id="KW-0378">Hydrolase</keyword>
<evidence type="ECO:0000256" key="3">
    <source>
        <dbReference type="ARBA" id="ARBA00022801"/>
    </source>
</evidence>
<evidence type="ECO:0000256" key="5">
    <source>
        <dbReference type="ARBA" id="ARBA00023004"/>
    </source>
</evidence>
<dbReference type="PRINTS" id="PR01576">
    <property type="entry name" value="PDEFORMYLASE"/>
</dbReference>
<dbReference type="GO" id="GO:0046872">
    <property type="term" value="F:metal ion binding"/>
    <property type="evidence" value="ECO:0007669"/>
    <property type="project" value="UniProtKB-KW"/>
</dbReference>